<gene>
    <name evidence="2" type="ORF">BCR35DRAFT_333259</name>
</gene>
<evidence type="ECO:0000256" key="1">
    <source>
        <dbReference type="SAM" id="MobiDB-lite"/>
    </source>
</evidence>
<evidence type="ECO:0000313" key="2">
    <source>
        <dbReference type="EMBL" id="ORY75059.1"/>
    </source>
</evidence>
<feature type="compositionally biased region" description="Acidic residues" evidence="1">
    <location>
        <begin position="234"/>
        <end position="247"/>
    </location>
</feature>
<dbReference type="InParanoid" id="A0A1Y2EU29"/>
<accession>A0A1Y2EU29</accession>
<keyword evidence="3" id="KW-1185">Reference proteome</keyword>
<comment type="caution">
    <text evidence="2">The sequence shown here is derived from an EMBL/GenBank/DDBJ whole genome shotgun (WGS) entry which is preliminary data.</text>
</comment>
<proteinExistence type="predicted"/>
<feature type="compositionally biased region" description="Acidic residues" evidence="1">
    <location>
        <begin position="41"/>
        <end position="56"/>
    </location>
</feature>
<feature type="compositionally biased region" description="Acidic residues" evidence="1">
    <location>
        <begin position="145"/>
        <end position="162"/>
    </location>
</feature>
<protein>
    <submittedName>
        <fullName evidence="2">Uncharacterized protein</fullName>
    </submittedName>
</protein>
<organism evidence="2 3">
    <name type="scientific">Leucosporidium creatinivorum</name>
    <dbReference type="NCBI Taxonomy" id="106004"/>
    <lineage>
        <taxon>Eukaryota</taxon>
        <taxon>Fungi</taxon>
        <taxon>Dikarya</taxon>
        <taxon>Basidiomycota</taxon>
        <taxon>Pucciniomycotina</taxon>
        <taxon>Microbotryomycetes</taxon>
        <taxon>Leucosporidiales</taxon>
        <taxon>Leucosporidium</taxon>
    </lineage>
</organism>
<evidence type="ECO:0000313" key="3">
    <source>
        <dbReference type="Proteomes" id="UP000193467"/>
    </source>
</evidence>
<feature type="compositionally biased region" description="Low complexity" evidence="1">
    <location>
        <begin position="299"/>
        <end position="311"/>
    </location>
</feature>
<feature type="region of interest" description="Disordered" evidence="1">
    <location>
        <begin position="1"/>
        <end position="359"/>
    </location>
</feature>
<dbReference type="Proteomes" id="UP000193467">
    <property type="component" value="Unassembled WGS sequence"/>
</dbReference>
<sequence length="468" mass="52141">MASRNTYRRNAPIAGHHRPESYYYDDVPDRSYRRGPVGVADEGDDDDDEPEDDEETAVATDLSLMPPRPTQNSRAGFRSNPISDQVEFDKEAAPATVGPRRPKPKTATFAEPPRQAQTLQVPTPMRREAPRQPQRQQQLSRYDESHDDDPESDEEDTVVDDDPYVRRGAPPRAQPIRQQYAASPPPPRPSPSQAYSRSSPAPPYQQQRQQTPYYPPHQQLQYRQSPHGFSSLADEPEDEAEDSDEDAFTAVGTGVATDLSLDDDEAIPMGRGQLGYQEPYGQGRGSAPMSRSPGYCPDRAAPAAQPRRQPQYADEYDDEPPRQLAPPPSIRRPSSSNALRASPSPTPAAAPPRQAPDLPQDSIVEKELIQLLKEMNFSVALKDLHDHLGLGVQKTLVAEDGMGHAYCKVHCKKLPRHDAVEREPHLKNHWVPLAGARWEFRTTSHRVTIVWKTTAVGAYESAGLLGRR</sequence>
<dbReference type="EMBL" id="MCGR01000039">
    <property type="protein sequence ID" value="ORY75059.1"/>
    <property type="molecule type" value="Genomic_DNA"/>
</dbReference>
<dbReference type="STRING" id="106004.A0A1Y2EU29"/>
<name>A0A1Y2EU29_9BASI</name>
<dbReference type="AlphaFoldDB" id="A0A1Y2EU29"/>
<feature type="compositionally biased region" description="Low complexity" evidence="1">
    <location>
        <begin position="191"/>
        <end position="224"/>
    </location>
</feature>
<reference evidence="2 3" key="1">
    <citation type="submission" date="2016-07" db="EMBL/GenBank/DDBJ databases">
        <title>Pervasive Adenine N6-methylation of Active Genes in Fungi.</title>
        <authorList>
            <consortium name="DOE Joint Genome Institute"/>
            <person name="Mondo S.J."/>
            <person name="Dannebaum R.O."/>
            <person name="Kuo R.C."/>
            <person name="Labutti K."/>
            <person name="Haridas S."/>
            <person name="Kuo A."/>
            <person name="Salamov A."/>
            <person name="Ahrendt S.R."/>
            <person name="Lipzen A."/>
            <person name="Sullivan W."/>
            <person name="Andreopoulos W.B."/>
            <person name="Clum A."/>
            <person name="Lindquist E."/>
            <person name="Daum C."/>
            <person name="Ramamoorthy G.K."/>
            <person name="Gryganskyi A."/>
            <person name="Culley D."/>
            <person name="Magnuson J.K."/>
            <person name="James T.Y."/>
            <person name="O'Malley M.A."/>
            <person name="Stajich J.E."/>
            <person name="Spatafora J.W."/>
            <person name="Visel A."/>
            <person name="Grigoriev I.V."/>
        </authorList>
    </citation>
    <scope>NUCLEOTIDE SEQUENCE [LARGE SCALE GENOMIC DNA]</scope>
    <source>
        <strain evidence="2 3">62-1032</strain>
    </source>
</reference>
<dbReference type="OrthoDB" id="2526726at2759"/>
<feature type="compositionally biased region" description="Pro residues" evidence="1">
    <location>
        <begin position="344"/>
        <end position="354"/>
    </location>
</feature>
<feature type="compositionally biased region" description="Low complexity" evidence="1">
    <location>
        <begin position="331"/>
        <end position="343"/>
    </location>
</feature>